<dbReference type="PANTHER" id="PTHR22775">
    <property type="entry name" value="SORTING NEXIN"/>
    <property type="match status" value="1"/>
</dbReference>
<evidence type="ECO:0000256" key="1">
    <source>
        <dbReference type="SAM" id="SignalP"/>
    </source>
</evidence>
<feature type="chain" id="PRO_5013943521" description="PXA domain-containing protein" evidence="1">
    <location>
        <begin position="17"/>
        <end position="211"/>
    </location>
</feature>
<proteinExistence type="predicted"/>
<dbReference type="PROSITE" id="PS51207">
    <property type="entry name" value="PXA"/>
    <property type="match status" value="1"/>
</dbReference>
<evidence type="ECO:0000313" key="4">
    <source>
        <dbReference type="Proteomes" id="UP000228934"/>
    </source>
</evidence>
<dbReference type="GO" id="GO:0005770">
    <property type="term" value="C:late endosome"/>
    <property type="evidence" value="ECO:0007669"/>
    <property type="project" value="TreeGrafter"/>
</dbReference>
<dbReference type="Pfam" id="PF02194">
    <property type="entry name" value="PXA"/>
    <property type="match status" value="1"/>
</dbReference>
<dbReference type="GO" id="GO:0097352">
    <property type="term" value="P:autophagosome maturation"/>
    <property type="evidence" value="ECO:0007669"/>
    <property type="project" value="TreeGrafter"/>
</dbReference>
<feature type="non-terminal residue" evidence="3">
    <location>
        <position position="211"/>
    </location>
</feature>
<dbReference type="GO" id="GO:0035091">
    <property type="term" value="F:phosphatidylinositol binding"/>
    <property type="evidence" value="ECO:0007669"/>
    <property type="project" value="TreeGrafter"/>
</dbReference>
<dbReference type="EMBL" id="KV984256">
    <property type="protein sequence ID" value="PIO23030.1"/>
    <property type="molecule type" value="Genomic_DNA"/>
</dbReference>
<dbReference type="SMART" id="SM00313">
    <property type="entry name" value="PXA"/>
    <property type="match status" value="1"/>
</dbReference>
<accession>A0A2G9R582</accession>
<dbReference type="InterPro" id="IPR003114">
    <property type="entry name" value="Phox_assoc"/>
</dbReference>
<dbReference type="OrthoDB" id="5957963at2759"/>
<dbReference type="Proteomes" id="UP000228934">
    <property type="component" value="Unassembled WGS sequence"/>
</dbReference>
<evidence type="ECO:0000259" key="2">
    <source>
        <dbReference type="PROSITE" id="PS51207"/>
    </source>
</evidence>
<keyword evidence="4" id="KW-1185">Reference proteome</keyword>
<protein>
    <recommendedName>
        <fullName evidence="2">PXA domain-containing protein</fullName>
    </recommendedName>
</protein>
<dbReference type="PANTHER" id="PTHR22775:SF44">
    <property type="entry name" value="SORTING NEXIN-14"/>
    <property type="match status" value="1"/>
</dbReference>
<keyword evidence="1" id="KW-0732">Signal</keyword>
<reference evidence="4" key="1">
    <citation type="journal article" date="2017" name="Nat. Commun.">
        <title>The North American bullfrog draft genome provides insight into hormonal regulation of long noncoding RNA.</title>
        <authorList>
            <person name="Hammond S.A."/>
            <person name="Warren R.L."/>
            <person name="Vandervalk B.P."/>
            <person name="Kucuk E."/>
            <person name="Khan H."/>
            <person name="Gibb E.A."/>
            <person name="Pandoh P."/>
            <person name="Kirk H."/>
            <person name="Zhao Y."/>
            <person name="Jones M."/>
            <person name="Mungall A.J."/>
            <person name="Coope R."/>
            <person name="Pleasance S."/>
            <person name="Moore R.A."/>
            <person name="Holt R.A."/>
            <person name="Round J.M."/>
            <person name="Ohora S."/>
            <person name="Walle B.V."/>
            <person name="Veldhoen N."/>
            <person name="Helbing C.C."/>
            <person name="Birol I."/>
        </authorList>
    </citation>
    <scope>NUCLEOTIDE SEQUENCE [LARGE SCALE GENOMIC DNA]</scope>
</reference>
<sequence>MIFWSFLAGVVTLYCSLEPDSLLPNILFNIKYKPKQPELQELFPQGHSCAVCGKVKCKRHRPTLQLENYQPWLNLKVPSKVDTSLAEVFELVLENFVYPWYRDITQDESFVDELRLALRFFASVLVRRIQKVDIPTIITRKLLKAAMKHIEIISKAKQKVKSSESLQQAALEEYGPDLHVALRSRRDELGYLRNLTELLFPFILPPKATDS</sequence>
<evidence type="ECO:0000313" key="3">
    <source>
        <dbReference type="EMBL" id="PIO23030.1"/>
    </source>
</evidence>
<feature type="domain" description="PXA" evidence="2">
    <location>
        <begin position="78"/>
        <end position="211"/>
    </location>
</feature>
<dbReference type="AlphaFoldDB" id="A0A2G9R582"/>
<feature type="signal peptide" evidence="1">
    <location>
        <begin position="1"/>
        <end position="16"/>
    </location>
</feature>
<gene>
    <name evidence="3" type="ORF">AB205_0079160</name>
</gene>
<organism evidence="3 4">
    <name type="scientific">Aquarana catesbeiana</name>
    <name type="common">American bullfrog</name>
    <name type="synonym">Rana catesbeiana</name>
    <dbReference type="NCBI Taxonomy" id="8400"/>
    <lineage>
        <taxon>Eukaryota</taxon>
        <taxon>Metazoa</taxon>
        <taxon>Chordata</taxon>
        <taxon>Craniata</taxon>
        <taxon>Vertebrata</taxon>
        <taxon>Euteleostomi</taxon>
        <taxon>Amphibia</taxon>
        <taxon>Batrachia</taxon>
        <taxon>Anura</taxon>
        <taxon>Neobatrachia</taxon>
        <taxon>Ranoidea</taxon>
        <taxon>Ranidae</taxon>
        <taxon>Aquarana</taxon>
    </lineage>
</organism>
<name>A0A2G9R582_AQUCT</name>